<dbReference type="PANTHER" id="PTHR10997">
    <property type="entry name" value="IMPORTIN-7, 8, 11"/>
    <property type="match status" value="1"/>
</dbReference>
<feature type="domain" description="Importin N-terminal" evidence="5">
    <location>
        <begin position="23"/>
        <end position="100"/>
    </location>
</feature>
<dbReference type="GO" id="GO:0005829">
    <property type="term" value="C:cytosol"/>
    <property type="evidence" value="ECO:0007669"/>
    <property type="project" value="TreeGrafter"/>
</dbReference>
<keyword evidence="3" id="KW-0653">Protein transport</keyword>
<name>A0A2U1JCQ8_SMIAN</name>
<dbReference type="PROSITE" id="PS50166">
    <property type="entry name" value="IMPORTIN_B_NT"/>
    <property type="match status" value="1"/>
</dbReference>
<dbReference type="InterPro" id="IPR001494">
    <property type="entry name" value="Importin-beta_N"/>
</dbReference>
<dbReference type="Proteomes" id="UP000245591">
    <property type="component" value="Unassembled WGS sequence"/>
</dbReference>
<dbReference type="GO" id="GO:0006606">
    <property type="term" value="P:protein import into nucleus"/>
    <property type="evidence" value="ECO:0007669"/>
    <property type="project" value="TreeGrafter"/>
</dbReference>
<dbReference type="Pfam" id="PF03810">
    <property type="entry name" value="IBN_N"/>
    <property type="match status" value="1"/>
</dbReference>
<sequence length="1057" mass="118777">MELQCYENIKLTLDPNLEIRIQAEENLQKFQTNPDFSIAIAKVCVANDVAEDIRQASLLYLKSYIDSHWNMGCEKYTTGSVASQESKQIVREMIFGILSDKTSKIRKAAAYVLSAIGKYDWPDEWPQMFQLLLNLLKSGDNNQISSSLAVFKEIIRRDLSSDQLNELFLLLPELKNILDRSQIHSIETQTSAVLIFEESIEFLSLSGLENTGIDKKTVKYMIASWIEKFFEILYTKITPQTIDLIALKYAVVKSLNKISLAFSKNYNEFYQAGFVAVWSQLKESLPEYESQYIFSENSDGFNEPWVASFRYDDNTIVDLSSYISMLLEYMVVACRQRSAKKVLEIENTGKDNTYSNIMAEIIVNCMAYMQISVEMSESWISDIDLFISEEEESGILYSVRQASRDLLQTLCEQFLDDYVKAFQVAFFHRINMSFPTAALKENGIEAALYALEISSNEFNSIQHPPDPSKANSIDIQEVTKNVVIPSILNSSTPFLIGRAFLVSSVYSRLLTRDLVDNLLKAAIDPSKVHSQENIHQQQFKHPIVQVSTLRACTKFCNLVPLDVIKGYLPEIIIKAANLAGNLSHESLFIILGCILAALKVDQSILEYIEPTIGPLIVETWSRFGHDPVLESLLADLVTELSKTQRSFIMIFSRFLPTLVATFEQNNLDKIPSAIELLAGIIRGGGKTTLPDGCIEAIFPLLMSVLLTSNDSAVMQNGQECLKYMVQNGLQQIIDYKNNAENTTGLQLLFKFIEEILGPDASESNGLFIGDLITKIIIKNEKINSVTGDDLTKLIYLVTKKLSVSRSSVFAASLLPTICLLFARSPLETVNLLNGFEVTNIGGEEITGLKSFLEKWVEYAPDIQGVYFTKISTAAMINVLLLNDARVNSVIVKGDPIETQTDNIKFSLRSRSKSVAIVYTQIPASIKLIKLLLDEYSNDLDNLNIQGYEGIKRRALGAALGMNQKESAFASSMIDDYENPMSLYSQYSNFDKSLDYQDDDDDDDPDIINDPIYTQDMSIRIKEFIKQCVLVNSGFVSTISGYLSQNEKDILGMIIKSP</sequence>
<gene>
    <name evidence="6" type="ORF">BB558_001037</name>
</gene>
<dbReference type="SUPFAM" id="SSF48371">
    <property type="entry name" value="ARM repeat"/>
    <property type="match status" value="1"/>
</dbReference>
<dbReference type="GO" id="GO:0005635">
    <property type="term" value="C:nuclear envelope"/>
    <property type="evidence" value="ECO:0007669"/>
    <property type="project" value="TreeGrafter"/>
</dbReference>
<evidence type="ECO:0000313" key="7">
    <source>
        <dbReference type="Proteomes" id="UP000245591"/>
    </source>
</evidence>
<evidence type="ECO:0000256" key="1">
    <source>
        <dbReference type="ARBA" id="ARBA00004123"/>
    </source>
</evidence>
<dbReference type="SMART" id="SM00913">
    <property type="entry name" value="IBN_N"/>
    <property type="match status" value="1"/>
</dbReference>
<evidence type="ECO:0000256" key="4">
    <source>
        <dbReference type="ARBA" id="ARBA00023242"/>
    </source>
</evidence>
<evidence type="ECO:0000259" key="5">
    <source>
        <dbReference type="PROSITE" id="PS50166"/>
    </source>
</evidence>
<accession>A0A2U1JCQ8</accession>
<protein>
    <recommendedName>
        <fullName evidence="5">Importin N-terminal domain-containing protein</fullName>
    </recommendedName>
</protein>
<evidence type="ECO:0000256" key="2">
    <source>
        <dbReference type="ARBA" id="ARBA00022448"/>
    </source>
</evidence>
<organism evidence="6 7">
    <name type="scientific">Smittium angustum</name>
    <dbReference type="NCBI Taxonomy" id="133377"/>
    <lineage>
        <taxon>Eukaryota</taxon>
        <taxon>Fungi</taxon>
        <taxon>Fungi incertae sedis</taxon>
        <taxon>Zoopagomycota</taxon>
        <taxon>Kickxellomycotina</taxon>
        <taxon>Harpellomycetes</taxon>
        <taxon>Harpellales</taxon>
        <taxon>Legeriomycetaceae</taxon>
        <taxon>Smittium</taxon>
    </lineage>
</organism>
<evidence type="ECO:0000313" key="6">
    <source>
        <dbReference type="EMBL" id="PWA02815.1"/>
    </source>
</evidence>
<dbReference type="Gene3D" id="1.25.10.10">
    <property type="entry name" value="Leucine-rich Repeat Variant"/>
    <property type="match status" value="1"/>
</dbReference>
<dbReference type="Pfam" id="PF25018">
    <property type="entry name" value="HEAT_IPO9_c"/>
    <property type="match status" value="1"/>
</dbReference>
<dbReference type="InterPro" id="IPR056840">
    <property type="entry name" value="HEAT_IPO9_central"/>
</dbReference>
<dbReference type="InterPro" id="IPR016024">
    <property type="entry name" value="ARM-type_fold"/>
</dbReference>
<dbReference type="EMBL" id="MBFU01000053">
    <property type="protein sequence ID" value="PWA02815.1"/>
    <property type="molecule type" value="Genomic_DNA"/>
</dbReference>
<reference evidence="6 7" key="1">
    <citation type="journal article" date="2018" name="MBio">
        <title>Comparative Genomics Reveals the Core Gene Toolbox for the Fungus-Insect Symbiosis.</title>
        <authorList>
            <person name="Wang Y."/>
            <person name="Stata M."/>
            <person name="Wang W."/>
            <person name="Stajich J.E."/>
            <person name="White M.M."/>
            <person name="Moncalvo J.M."/>
        </authorList>
    </citation>
    <scope>NUCLEOTIDE SEQUENCE [LARGE SCALE GENOMIC DNA]</scope>
    <source>
        <strain evidence="6 7">AUS-126-30</strain>
    </source>
</reference>
<dbReference type="GO" id="GO:0031267">
    <property type="term" value="F:small GTPase binding"/>
    <property type="evidence" value="ECO:0007669"/>
    <property type="project" value="InterPro"/>
</dbReference>
<keyword evidence="4" id="KW-0539">Nucleus</keyword>
<comment type="caution">
    <text evidence="6">The sequence shown here is derived from an EMBL/GenBank/DDBJ whole genome shotgun (WGS) entry which is preliminary data.</text>
</comment>
<dbReference type="AlphaFoldDB" id="A0A2U1JCQ8"/>
<comment type="subcellular location">
    <subcellularLocation>
        <location evidence="1">Nucleus</location>
    </subcellularLocation>
</comment>
<proteinExistence type="predicted"/>
<keyword evidence="7" id="KW-1185">Reference proteome</keyword>
<keyword evidence="2" id="KW-0813">Transport</keyword>
<dbReference type="InterPro" id="IPR011989">
    <property type="entry name" value="ARM-like"/>
</dbReference>
<evidence type="ECO:0000256" key="3">
    <source>
        <dbReference type="ARBA" id="ARBA00022927"/>
    </source>
</evidence>
<dbReference type="PANTHER" id="PTHR10997:SF9">
    <property type="entry name" value="IMPORTIN-9"/>
    <property type="match status" value="1"/>
</dbReference>